<evidence type="ECO:0000313" key="5">
    <source>
        <dbReference type="Proteomes" id="UP001064933"/>
    </source>
</evidence>
<evidence type="ECO:0000313" key="4">
    <source>
        <dbReference type="EMBL" id="UXH77401.1"/>
    </source>
</evidence>
<dbReference type="InterPro" id="IPR050595">
    <property type="entry name" value="Bact_response_regulator"/>
</dbReference>
<dbReference type="Gene3D" id="3.40.50.2300">
    <property type="match status" value="1"/>
</dbReference>
<keyword evidence="5" id="KW-1185">Reference proteome</keyword>
<dbReference type="EMBL" id="CP104562">
    <property type="protein sequence ID" value="UXH77401.1"/>
    <property type="molecule type" value="Genomic_DNA"/>
</dbReference>
<evidence type="ECO:0000256" key="1">
    <source>
        <dbReference type="ARBA" id="ARBA00022553"/>
    </source>
</evidence>
<name>A0ABY6AW51_9BURK</name>
<evidence type="ECO:0000256" key="2">
    <source>
        <dbReference type="PROSITE-ProRule" id="PRU00169"/>
    </source>
</evidence>
<dbReference type="RefSeq" id="WP_261757147.1">
    <property type="nucleotide sequence ID" value="NZ_CP104562.2"/>
</dbReference>
<dbReference type="InterPro" id="IPR001789">
    <property type="entry name" value="Sig_transdc_resp-reg_receiver"/>
</dbReference>
<organism evidence="4 5">
    <name type="scientific">Roseateles amylovorans</name>
    <dbReference type="NCBI Taxonomy" id="2978473"/>
    <lineage>
        <taxon>Bacteria</taxon>
        <taxon>Pseudomonadati</taxon>
        <taxon>Pseudomonadota</taxon>
        <taxon>Betaproteobacteria</taxon>
        <taxon>Burkholderiales</taxon>
        <taxon>Sphaerotilaceae</taxon>
        <taxon>Roseateles</taxon>
    </lineage>
</organism>
<dbReference type="Pfam" id="PF00072">
    <property type="entry name" value="Response_reg"/>
    <property type="match status" value="1"/>
</dbReference>
<dbReference type="InterPro" id="IPR011006">
    <property type="entry name" value="CheY-like_superfamily"/>
</dbReference>
<keyword evidence="1 2" id="KW-0597">Phosphoprotein</keyword>
<dbReference type="PROSITE" id="PS50110">
    <property type="entry name" value="RESPONSE_REGULATORY"/>
    <property type="match status" value="1"/>
</dbReference>
<proteinExistence type="predicted"/>
<dbReference type="PANTHER" id="PTHR44591">
    <property type="entry name" value="STRESS RESPONSE REGULATOR PROTEIN 1"/>
    <property type="match status" value="1"/>
</dbReference>
<evidence type="ECO:0000259" key="3">
    <source>
        <dbReference type="PROSITE" id="PS50110"/>
    </source>
</evidence>
<gene>
    <name evidence="4" type="ORF">N4261_20710</name>
</gene>
<feature type="domain" description="Response regulatory" evidence="3">
    <location>
        <begin position="11"/>
        <end position="126"/>
    </location>
</feature>
<accession>A0ABY6AW51</accession>
<dbReference type="SUPFAM" id="SSF52172">
    <property type="entry name" value="CheY-like"/>
    <property type="match status" value="1"/>
</dbReference>
<protein>
    <submittedName>
        <fullName evidence="4">Response regulator</fullName>
    </submittedName>
</protein>
<feature type="modified residue" description="4-aspartylphosphate" evidence="2">
    <location>
        <position position="60"/>
    </location>
</feature>
<dbReference type="PANTHER" id="PTHR44591:SF3">
    <property type="entry name" value="RESPONSE REGULATORY DOMAIN-CONTAINING PROTEIN"/>
    <property type="match status" value="1"/>
</dbReference>
<reference evidence="4" key="1">
    <citation type="submission" date="2022-10" db="EMBL/GenBank/DDBJ databases">
        <title>Characterization and whole genome sequencing of a new Roseateles species, isolated from fresh water.</title>
        <authorList>
            <person name="Guliayeva D.Y."/>
            <person name="Akhremchuk A.E."/>
            <person name="Sikolenko M.A."/>
            <person name="Valentovich L.N."/>
            <person name="Sidarenka A.V."/>
        </authorList>
    </citation>
    <scope>NUCLEOTIDE SEQUENCE</scope>
    <source>
        <strain evidence="4">BIM B-1768</strain>
    </source>
</reference>
<dbReference type="Proteomes" id="UP001064933">
    <property type="component" value="Chromosome"/>
</dbReference>
<dbReference type="SMART" id="SM00448">
    <property type="entry name" value="REC"/>
    <property type="match status" value="1"/>
</dbReference>
<sequence>MKRDALSEPTRVLVVEDDHDTADFLSALLATEQIDSAAAATGEAALQIASAFRPTAVITDFEMPGINGIELMLALKEQQLVPPGAKFICVSGLDEVRSQCLRAGFDLFVIKPVTLHKLAAMLQCIRSHEAERAQ</sequence>